<organism evidence="3 4">
    <name type="scientific">Volvox africanus</name>
    <dbReference type="NCBI Taxonomy" id="51714"/>
    <lineage>
        <taxon>Eukaryota</taxon>
        <taxon>Viridiplantae</taxon>
        <taxon>Chlorophyta</taxon>
        <taxon>core chlorophytes</taxon>
        <taxon>Chlorophyceae</taxon>
        <taxon>CS clade</taxon>
        <taxon>Chlamydomonadales</taxon>
        <taxon>Volvocaceae</taxon>
        <taxon>Volvox</taxon>
    </lineage>
</organism>
<protein>
    <submittedName>
        <fullName evidence="3">Uncharacterized protein</fullName>
    </submittedName>
</protein>
<feature type="region of interest" description="Disordered" evidence="1">
    <location>
        <begin position="1"/>
        <end position="147"/>
    </location>
</feature>
<name>A0ABQ5RW34_9CHLO</name>
<dbReference type="Proteomes" id="UP001165090">
    <property type="component" value="Unassembled WGS sequence"/>
</dbReference>
<feature type="compositionally biased region" description="Basic and acidic residues" evidence="1">
    <location>
        <begin position="124"/>
        <end position="134"/>
    </location>
</feature>
<evidence type="ECO:0000313" key="2">
    <source>
        <dbReference type="EMBL" id="GLI61235.1"/>
    </source>
</evidence>
<dbReference type="EMBL" id="BSDZ01000010">
    <property type="protein sequence ID" value="GLI61235.1"/>
    <property type="molecule type" value="Genomic_DNA"/>
</dbReference>
<feature type="compositionally biased region" description="Low complexity" evidence="1">
    <location>
        <begin position="32"/>
        <end position="48"/>
    </location>
</feature>
<sequence>MQRRRVAGTHELPPLAPPPATTPSTLPPPSPLQQLGAAAAILTAGMAAPEDEAPPHDPGPTQSGQVFSLGVVDPSTAALHSRRRGQLLNRGCGRGRKRGRSHGDRDDLATNAPCFPPQQSQGPRGEDMEDHPAGAEDPVAANIPSLTPAVRGRRASITHGCTYVSPDTNEPRSSAYIGLFCATPTMSPSLEFTL</sequence>
<feature type="compositionally biased region" description="Pro residues" evidence="1">
    <location>
        <begin position="14"/>
        <end position="31"/>
    </location>
</feature>
<evidence type="ECO:0000313" key="4">
    <source>
        <dbReference type="Proteomes" id="UP001165090"/>
    </source>
</evidence>
<gene>
    <name evidence="2" type="ORF">VaNZ11_003535</name>
    <name evidence="3" type="ORF">VaNZ11_003537</name>
</gene>
<comment type="caution">
    <text evidence="3">The sequence shown here is derived from an EMBL/GenBank/DDBJ whole genome shotgun (WGS) entry which is preliminary data.</text>
</comment>
<reference evidence="3" key="1">
    <citation type="submission" date="2022-12" db="EMBL/GenBank/DDBJ databases">
        <authorList>
            <person name="Yamamoto K."/>
            <person name="Nozaki H."/>
        </authorList>
    </citation>
    <scope>NUCLEOTIDE SEQUENCE</scope>
    <source>
        <strain evidence="3">NIES-4468</strain>
    </source>
</reference>
<evidence type="ECO:0000313" key="3">
    <source>
        <dbReference type="EMBL" id="GLI61237.1"/>
    </source>
</evidence>
<reference evidence="3 4" key="2">
    <citation type="journal article" date="2023" name="IScience">
        <title>Expanded male sex-determining region conserved during the evolution of homothallism in the green alga Volvox.</title>
        <authorList>
            <person name="Yamamoto K."/>
            <person name="Matsuzaki R."/>
            <person name="Mahakham W."/>
            <person name="Heman W."/>
            <person name="Sekimoto H."/>
            <person name="Kawachi M."/>
            <person name="Minakuchi Y."/>
            <person name="Toyoda A."/>
            <person name="Nozaki H."/>
        </authorList>
    </citation>
    <scope>NUCLEOTIDE SEQUENCE [LARGE SCALE GENOMIC DNA]</scope>
    <source>
        <strain evidence="3 4">NIES-4468</strain>
    </source>
</reference>
<keyword evidence="4" id="KW-1185">Reference proteome</keyword>
<accession>A0ABQ5RW34</accession>
<proteinExistence type="predicted"/>
<dbReference type="EMBL" id="BSDZ01000010">
    <property type="protein sequence ID" value="GLI61237.1"/>
    <property type="molecule type" value="Genomic_DNA"/>
</dbReference>
<evidence type="ECO:0000256" key="1">
    <source>
        <dbReference type="SAM" id="MobiDB-lite"/>
    </source>
</evidence>